<name>A0A9P1FKG1_9DINO</name>
<keyword evidence="2" id="KW-0472">Membrane</keyword>
<keyword evidence="2" id="KW-0812">Transmembrane</keyword>
<accession>A0A9P1FKG1</accession>
<keyword evidence="6" id="KW-1185">Reference proteome</keyword>
<dbReference type="Proteomes" id="UP001152797">
    <property type="component" value="Unassembled WGS sequence"/>
</dbReference>
<protein>
    <submittedName>
        <fullName evidence="5">Apple domain-containing protein</fullName>
    </submittedName>
</protein>
<reference evidence="3" key="1">
    <citation type="submission" date="2022-10" db="EMBL/GenBank/DDBJ databases">
        <authorList>
            <person name="Chen Y."/>
            <person name="Dougan E. K."/>
            <person name="Chan C."/>
            <person name="Rhodes N."/>
            <person name="Thang M."/>
        </authorList>
    </citation>
    <scope>NUCLEOTIDE SEQUENCE</scope>
</reference>
<proteinExistence type="predicted"/>
<sequence>MALLLSLLGTVALGQDYSTWKDCNSVVSNYIPCCNRLRLEAQLACLEYSNFGFTERTCLPWLEAIETHCLLVCGDCWELGRRLRQECQFQLQVLNEPETTRVWCNDTLNDFVALRCTPACLVNETECATQKAEDCMKKCGNYNTCQCRGYKGSLLEPTCGGVTFSDGAVDPRPDLYYDCALTPADCKHTSYDVECNRYRSSAIRDINARPAHALNALMEAERRIDPEDGQAARSAVGSAHCRTSVQKMTRARTFDELVQHYKSVYTFHEVQQYWDNRCRQDIPTDPFLTSLQQPGPEFKLRPDHEPPTEPASQVNLGPVKLSEDPFLAASFTQQAKHPPALHQVNQPEVGTKDSQHWSETISTCLGAGDVNRQPRARTTLIMVPIFLFIWELLVWSLVSHISRNGCWLITITLFIVSAAAIGMWFQGIRWGPVSLAALGVLCMLAIAGGTALGQRGWDQLWRQFFWMNTGNQLVPTFAGTAAAARSDAATLTFGSAAGSLDHSSVDASRSVGFKDTNLFCVAPVLSPDTAGADFPRVNFWAVGMDCCTKSGVFDCDASRDYDAMQAVVQLGGGYPCPSCNVETFQKAIAKAEATYGLVFTSDIFSDCSKVYAFHASHIVCFYQNRDDGYPCNDDIFYTLNDSCQDGACVGIPDYCLGYNVSCIPLNPCLVDGACNPSTGRCTYSQLPDETPCDDGRMYTVQDMCQNGLCVGRPQDLCEQFGVVCEAPNWCYDPGVCDPKTGTCSEATLAPGFRTCNDQDRTTYNDTCIEGVCMGILDTGYKYQTMGAGECVDRQDRRMARYTGDVKEQSECEAICTGDPQCAGYAYNYPLCSIYGTVRTKLPLERQAWSFQAGTDPVAVIIEKALVLSNVQRRSICRKKGVEGDTIASPSDLEVSADEFFSPVRIGIFFLLVLACFFALPLTDYISRLLKCRKDPLEDLAGQVQQDPAYVDGADAQWNDYGDDQLELKDGFQDDLRRAGGQNPDEDALAFPPDEHLPVPPWPYIVACRLWQ</sequence>
<feature type="transmembrane region" description="Helical" evidence="2">
    <location>
        <begin position="380"/>
        <end position="398"/>
    </location>
</feature>
<evidence type="ECO:0000256" key="2">
    <source>
        <dbReference type="SAM" id="Phobius"/>
    </source>
</evidence>
<reference evidence="4" key="2">
    <citation type="submission" date="2024-04" db="EMBL/GenBank/DDBJ databases">
        <authorList>
            <person name="Chen Y."/>
            <person name="Shah S."/>
            <person name="Dougan E. K."/>
            <person name="Thang M."/>
            <person name="Chan C."/>
        </authorList>
    </citation>
    <scope>NUCLEOTIDE SEQUENCE [LARGE SCALE GENOMIC DNA]</scope>
</reference>
<comment type="caution">
    <text evidence="3">The sequence shown here is derived from an EMBL/GenBank/DDBJ whole genome shotgun (WGS) entry which is preliminary data.</text>
</comment>
<gene>
    <name evidence="3" type="ORF">C1SCF055_LOCUS7190</name>
</gene>
<feature type="region of interest" description="Disordered" evidence="1">
    <location>
        <begin position="286"/>
        <end position="316"/>
    </location>
</feature>
<feature type="transmembrane region" description="Helical" evidence="2">
    <location>
        <begin position="405"/>
        <end position="425"/>
    </location>
</feature>
<dbReference type="AlphaFoldDB" id="A0A9P1FKG1"/>
<feature type="transmembrane region" description="Helical" evidence="2">
    <location>
        <begin position="431"/>
        <end position="452"/>
    </location>
</feature>
<dbReference type="EMBL" id="CAMXCT010000467">
    <property type="protein sequence ID" value="CAI3979221.1"/>
    <property type="molecule type" value="Genomic_DNA"/>
</dbReference>
<dbReference type="EMBL" id="CAMXCT030000467">
    <property type="protein sequence ID" value="CAL4766533.1"/>
    <property type="molecule type" value="Genomic_DNA"/>
</dbReference>
<evidence type="ECO:0000313" key="4">
    <source>
        <dbReference type="EMBL" id="CAL1132596.1"/>
    </source>
</evidence>
<evidence type="ECO:0000313" key="5">
    <source>
        <dbReference type="EMBL" id="CAL4766533.1"/>
    </source>
</evidence>
<dbReference type="OrthoDB" id="448312at2759"/>
<evidence type="ECO:0000313" key="3">
    <source>
        <dbReference type="EMBL" id="CAI3979221.1"/>
    </source>
</evidence>
<evidence type="ECO:0000256" key="1">
    <source>
        <dbReference type="SAM" id="MobiDB-lite"/>
    </source>
</evidence>
<organism evidence="3">
    <name type="scientific">Cladocopium goreaui</name>
    <dbReference type="NCBI Taxonomy" id="2562237"/>
    <lineage>
        <taxon>Eukaryota</taxon>
        <taxon>Sar</taxon>
        <taxon>Alveolata</taxon>
        <taxon>Dinophyceae</taxon>
        <taxon>Suessiales</taxon>
        <taxon>Symbiodiniaceae</taxon>
        <taxon>Cladocopium</taxon>
    </lineage>
</organism>
<keyword evidence="2" id="KW-1133">Transmembrane helix</keyword>
<feature type="compositionally biased region" description="Basic and acidic residues" evidence="1">
    <location>
        <begin position="298"/>
        <end position="307"/>
    </location>
</feature>
<evidence type="ECO:0000313" key="6">
    <source>
        <dbReference type="Proteomes" id="UP001152797"/>
    </source>
</evidence>
<feature type="transmembrane region" description="Helical" evidence="2">
    <location>
        <begin position="905"/>
        <end position="925"/>
    </location>
</feature>
<dbReference type="EMBL" id="CAMXCT020000467">
    <property type="protein sequence ID" value="CAL1132596.1"/>
    <property type="molecule type" value="Genomic_DNA"/>
</dbReference>